<dbReference type="AlphaFoldDB" id="A0A366I6V2"/>
<evidence type="ECO:0000313" key="2">
    <source>
        <dbReference type="EMBL" id="RBP62706.1"/>
    </source>
</evidence>
<name>A0A366I6V2_9GAMM</name>
<accession>A0A366I6V2</accession>
<evidence type="ECO:0000313" key="3">
    <source>
        <dbReference type="Proteomes" id="UP000253046"/>
    </source>
</evidence>
<organism evidence="2 3">
    <name type="scientific">Brenneria salicis ATCC 15712 = DSM 30166</name>
    <dbReference type="NCBI Taxonomy" id="714314"/>
    <lineage>
        <taxon>Bacteria</taxon>
        <taxon>Pseudomonadati</taxon>
        <taxon>Pseudomonadota</taxon>
        <taxon>Gammaproteobacteria</taxon>
        <taxon>Enterobacterales</taxon>
        <taxon>Pectobacteriaceae</taxon>
        <taxon>Brenneria</taxon>
    </lineage>
</organism>
<feature type="region of interest" description="Disordered" evidence="1">
    <location>
        <begin position="17"/>
        <end position="36"/>
    </location>
</feature>
<sequence>MSMVVGCGRRSFPVCSGFGSDQEESGSGRAEGVGRREGKIKADGTLWVRSGGQALVCTLFGTAPPLGRHGAAGCRKPGIRHVFNGTLARNRRFRADFRR</sequence>
<protein>
    <submittedName>
        <fullName evidence="2">Uncharacterized protein</fullName>
    </submittedName>
</protein>
<dbReference type="EMBL" id="QNRY01000015">
    <property type="protein sequence ID" value="RBP62706.1"/>
    <property type="molecule type" value="Genomic_DNA"/>
</dbReference>
<gene>
    <name evidence="2" type="ORF">DES54_11543</name>
</gene>
<reference evidence="2 3" key="1">
    <citation type="submission" date="2018-06" db="EMBL/GenBank/DDBJ databases">
        <title>Genomic Encyclopedia of Type Strains, Phase IV (KMG-IV): sequencing the most valuable type-strain genomes for metagenomic binning, comparative biology and taxonomic classification.</title>
        <authorList>
            <person name="Goeker M."/>
        </authorList>
    </citation>
    <scope>NUCLEOTIDE SEQUENCE [LARGE SCALE GENOMIC DNA]</scope>
    <source>
        <strain evidence="2 3">DSM 30166</strain>
    </source>
</reference>
<proteinExistence type="predicted"/>
<dbReference type="Proteomes" id="UP000253046">
    <property type="component" value="Unassembled WGS sequence"/>
</dbReference>
<keyword evidence="3" id="KW-1185">Reference proteome</keyword>
<evidence type="ECO:0000256" key="1">
    <source>
        <dbReference type="SAM" id="MobiDB-lite"/>
    </source>
</evidence>
<comment type="caution">
    <text evidence="2">The sequence shown here is derived from an EMBL/GenBank/DDBJ whole genome shotgun (WGS) entry which is preliminary data.</text>
</comment>